<keyword evidence="2" id="KW-1185">Reference proteome</keyword>
<reference evidence="2" key="1">
    <citation type="journal article" date="2022" name="Mol. Ecol. Resour.">
        <title>The genomes of chicory, endive, great burdock and yacon provide insights into Asteraceae palaeo-polyploidization history and plant inulin production.</title>
        <authorList>
            <person name="Fan W."/>
            <person name="Wang S."/>
            <person name="Wang H."/>
            <person name="Wang A."/>
            <person name="Jiang F."/>
            <person name="Liu H."/>
            <person name="Zhao H."/>
            <person name="Xu D."/>
            <person name="Zhang Y."/>
        </authorList>
    </citation>
    <scope>NUCLEOTIDE SEQUENCE [LARGE SCALE GENOMIC DNA]</scope>
    <source>
        <strain evidence="2">cv. Niubang</strain>
    </source>
</reference>
<reference evidence="1 2" key="2">
    <citation type="journal article" date="2022" name="Mol. Ecol. Resour.">
        <title>The genomes of chicory, endive, great burdock and yacon provide insights into Asteraceae paleo-polyploidization history and plant inulin production.</title>
        <authorList>
            <person name="Fan W."/>
            <person name="Wang S."/>
            <person name="Wang H."/>
            <person name="Wang A."/>
            <person name="Jiang F."/>
            <person name="Liu H."/>
            <person name="Zhao H."/>
            <person name="Xu D."/>
            <person name="Zhang Y."/>
        </authorList>
    </citation>
    <scope>NUCLEOTIDE SEQUENCE [LARGE SCALE GENOMIC DNA]</scope>
    <source>
        <strain evidence="2">cv. Niubang</strain>
    </source>
</reference>
<organism evidence="1 2">
    <name type="scientific">Arctium lappa</name>
    <name type="common">Greater burdock</name>
    <name type="synonym">Lappa major</name>
    <dbReference type="NCBI Taxonomy" id="4217"/>
    <lineage>
        <taxon>Eukaryota</taxon>
        <taxon>Viridiplantae</taxon>
        <taxon>Streptophyta</taxon>
        <taxon>Embryophyta</taxon>
        <taxon>Tracheophyta</taxon>
        <taxon>Spermatophyta</taxon>
        <taxon>Magnoliopsida</taxon>
        <taxon>eudicotyledons</taxon>
        <taxon>Gunneridae</taxon>
        <taxon>Pentapetalae</taxon>
        <taxon>asterids</taxon>
        <taxon>campanulids</taxon>
        <taxon>Asterales</taxon>
        <taxon>Asteraceae</taxon>
        <taxon>Carduoideae</taxon>
        <taxon>Cardueae</taxon>
        <taxon>Arctiinae</taxon>
        <taxon>Arctium</taxon>
    </lineage>
</organism>
<proteinExistence type="predicted"/>
<dbReference type="Proteomes" id="UP001055879">
    <property type="component" value="Linkage Group LG04"/>
</dbReference>
<accession>A0ACB9CNV7</accession>
<comment type="caution">
    <text evidence="1">The sequence shown here is derived from an EMBL/GenBank/DDBJ whole genome shotgun (WGS) entry which is preliminary data.</text>
</comment>
<evidence type="ECO:0000313" key="2">
    <source>
        <dbReference type="Proteomes" id="UP001055879"/>
    </source>
</evidence>
<dbReference type="EMBL" id="CM042050">
    <property type="protein sequence ID" value="KAI3735940.1"/>
    <property type="molecule type" value="Genomic_DNA"/>
</dbReference>
<gene>
    <name evidence="1" type="ORF">L6452_15467</name>
</gene>
<evidence type="ECO:0000313" key="1">
    <source>
        <dbReference type="EMBL" id="KAI3735940.1"/>
    </source>
</evidence>
<sequence length="70" mass="7974">MLPRMTKILGIVRVTMQRPISYIESRPTLDLSRRTEALATCNRSLLLRCSPHQSLARLSHLRGDIGFGLR</sequence>
<name>A0ACB9CNV7_ARCLA</name>
<protein>
    <submittedName>
        <fullName evidence="1">Uncharacterized protein</fullName>
    </submittedName>
</protein>